<keyword evidence="6 9" id="KW-0472">Membrane</keyword>
<keyword evidence="7 9" id="KW-0675">Receptor</keyword>
<dbReference type="PANTHER" id="PTHR21137:SF44">
    <property type="entry name" value="ODORANT RECEPTOR 13A-RELATED"/>
    <property type="match status" value="1"/>
</dbReference>
<keyword evidence="5 9" id="KW-1133">Transmembrane helix</keyword>
<dbReference type="GO" id="GO:0007165">
    <property type="term" value="P:signal transduction"/>
    <property type="evidence" value="ECO:0007669"/>
    <property type="project" value="UniProtKB-KW"/>
</dbReference>
<feature type="transmembrane region" description="Helical" evidence="9">
    <location>
        <begin position="55"/>
        <end position="73"/>
    </location>
</feature>
<proteinExistence type="evidence at transcript level"/>
<comment type="caution">
    <text evidence="9">Lacks conserved residue(s) required for the propagation of feature annotation.</text>
</comment>
<dbReference type="GO" id="GO:0004984">
    <property type="term" value="F:olfactory receptor activity"/>
    <property type="evidence" value="ECO:0007669"/>
    <property type="project" value="InterPro"/>
</dbReference>
<dbReference type="AlphaFoldDB" id="A0A0S1TPV2"/>
<name>A0A0S1TPV2_ATHDI</name>
<dbReference type="Pfam" id="PF02949">
    <property type="entry name" value="7tm_6"/>
    <property type="match status" value="1"/>
</dbReference>
<dbReference type="EMBL" id="KR935714">
    <property type="protein sequence ID" value="ALM26206.1"/>
    <property type="molecule type" value="mRNA"/>
</dbReference>
<feature type="transmembrane region" description="Helical" evidence="9">
    <location>
        <begin position="171"/>
        <end position="193"/>
    </location>
</feature>
<comment type="similarity">
    <text evidence="9">Belongs to the insect chemoreceptor superfamily. Heteromeric odorant receptor channel (TC 1.A.69) family.</text>
</comment>
<feature type="transmembrane region" description="Helical" evidence="9">
    <location>
        <begin position="125"/>
        <end position="145"/>
    </location>
</feature>
<dbReference type="InterPro" id="IPR004117">
    <property type="entry name" value="7tm6_olfct_rcpt"/>
</dbReference>
<evidence type="ECO:0000256" key="4">
    <source>
        <dbReference type="ARBA" id="ARBA00022725"/>
    </source>
</evidence>
<dbReference type="GO" id="GO:0005549">
    <property type="term" value="F:odorant binding"/>
    <property type="evidence" value="ECO:0007669"/>
    <property type="project" value="InterPro"/>
</dbReference>
<evidence type="ECO:0000256" key="6">
    <source>
        <dbReference type="ARBA" id="ARBA00023136"/>
    </source>
</evidence>
<dbReference type="PANTHER" id="PTHR21137">
    <property type="entry name" value="ODORANT RECEPTOR"/>
    <property type="match status" value="1"/>
</dbReference>
<evidence type="ECO:0000256" key="9">
    <source>
        <dbReference type="RuleBase" id="RU351113"/>
    </source>
</evidence>
<feature type="transmembrane region" description="Helical" evidence="9">
    <location>
        <begin position="264"/>
        <end position="287"/>
    </location>
</feature>
<evidence type="ECO:0000256" key="2">
    <source>
        <dbReference type="ARBA" id="ARBA00022606"/>
    </source>
</evidence>
<accession>A0A0S1TPV2</accession>
<organism evidence="10">
    <name type="scientific">Athetis dissimilis</name>
    <name type="common">Moth</name>
    <name type="synonym">Proxenus dissimilis</name>
    <dbReference type="NCBI Taxonomy" id="1737331"/>
    <lineage>
        <taxon>Eukaryota</taxon>
        <taxon>Metazoa</taxon>
        <taxon>Ecdysozoa</taxon>
        <taxon>Arthropoda</taxon>
        <taxon>Hexapoda</taxon>
        <taxon>Insecta</taxon>
        <taxon>Pterygota</taxon>
        <taxon>Neoptera</taxon>
        <taxon>Endopterygota</taxon>
        <taxon>Lepidoptera</taxon>
        <taxon>Glossata</taxon>
        <taxon>Ditrysia</taxon>
        <taxon>Noctuoidea</taxon>
        <taxon>Noctuidae</taxon>
        <taxon>Noctuinae</taxon>
        <taxon>Athetis</taxon>
    </lineage>
</organism>
<evidence type="ECO:0000256" key="7">
    <source>
        <dbReference type="ARBA" id="ARBA00023170"/>
    </source>
</evidence>
<evidence type="ECO:0000256" key="5">
    <source>
        <dbReference type="ARBA" id="ARBA00022989"/>
    </source>
</evidence>
<feature type="transmembrane region" description="Helical" evidence="9">
    <location>
        <begin position="299"/>
        <end position="321"/>
    </location>
</feature>
<gene>
    <name evidence="10" type="primary">OR17</name>
</gene>
<dbReference type="GO" id="GO:0005886">
    <property type="term" value="C:plasma membrane"/>
    <property type="evidence" value="ECO:0007669"/>
    <property type="project" value="UniProtKB-SubCell"/>
</dbReference>
<feature type="transmembrane region" description="Helical" evidence="9">
    <location>
        <begin position="22"/>
        <end position="43"/>
    </location>
</feature>
<reference evidence="10" key="1">
    <citation type="journal article" date="2016" name="PLoS ONE">
        <title>Identification of Putative Chemosensory Receptor Genes from the Athetis dissimilis Antennal Transcriptome.</title>
        <authorList>
            <person name="Dong J."/>
            <person name="Song Y."/>
            <person name="Li W."/>
            <person name="Shi J."/>
            <person name="Wang Z."/>
        </authorList>
    </citation>
    <scope>NUCLEOTIDE SEQUENCE</scope>
    <source>
        <tissue evidence="10">Antenna</tissue>
    </source>
</reference>
<keyword evidence="3 9" id="KW-0812">Transmembrane</keyword>
<evidence type="ECO:0000256" key="8">
    <source>
        <dbReference type="ARBA" id="ARBA00023224"/>
    </source>
</evidence>
<evidence type="ECO:0000256" key="3">
    <source>
        <dbReference type="ARBA" id="ARBA00022692"/>
    </source>
</evidence>
<evidence type="ECO:0000313" key="10">
    <source>
        <dbReference type="EMBL" id="ALM26206.1"/>
    </source>
</evidence>
<keyword evidence="8 9" id="KW-0807">Transducer</keyword>
<keyword evidence="2 9" id="KW-0716">Sensory transduction</keyword>
<sequence length="393" mass="46493">MDFITNLGVKFFIYPFKGRSNLMIYCYFFTYGLLCLTSAQLLVTLCLICINNFDWFEIINVAPNLGVCLMILIKYRKINVNKDLYDEIVKHFRYGLWDAISDTSEHKKILNRYTKTTKLIMRIEFYYTCVLTVIVDLFPRIIMFYENDILGKEKQYLYPFDGWYPFDKIQWYYAAYIWESFMTTIVIFIYAFANMLHFTLTRHICMELTILGNTMEGLISNEDVVKIKAQREVEQIHHNVKNKLKFVICRHQFLAKITSKLDDVLGDAMLLTYVCGSVFICLTAFTATVIDDLYKSMRYFSFCFSLLVDVFFQCIIGQLLIDHSKKLEKAIYFVDWVYADSDTKKMLLIFLMRSQKPIELRAKGYVTMNLDTFGRICTLSYQFFNLLRTVYSD</sequence>
<evidence type="ECO:0000256" key="1">
    <source>
        <dbReference type="ARBA" id="ARBA00004141"/>
    </source>
</evidence>
<comment type="subcellular location">
    <subcellularLocation>
        <location evidence="9">Cell membrane</location>
        <topology evidence="9">Multi-pass membrane protein</topology>
    </subcellularLocation>
    <subcellularLocation>
        <location evidence="1">Membrane</location>
        <topology evidence="1">Multi-pass membrane protein</topology>
    </subcellularLocation>
</comment>
<keyword evidence="4 9" id="KW-0552">Olfaction</keyword>
<protein>
    <recommendedName>
        <fullName evidence="9">Odorant receptor</fullName>
    </recommendedName>
</protein>